<accession>A0A5S6Q7Q9</accession>
<keyword evidence="2" id="KW-1185">Reference proteome</keyword>
<dbReference type="InterPro" id="IPR058912">
    <property type="entry name" value="HTH_animal"/>
</dbReference>
<evidence type="ECO:0000259" key="1">
    <source>
        <dbReference type="Pfam" id="PF26215"/>
    </source>
</evidence>
<protein>
    <recommendedName>
        <fullName evidence="1">Helix-turn-helix domain-containing protein</fullName>
    </recommendedName>
</protein>
<proteinExistence type="predicted"/>
<evidence type="ECO:0000313" key="3">
    <source>
        <dbReference type="WBParaSite" id="TMUE_1000003249.1"/>
    </source>
</evidence>
<organism evidence="2 3">
    <name type="scientific">Trichuris muris</name>
    <name type="common">Mouse whipworm</name>
    <dbReference type="NCBI Taxonomy" id="70415"/>
    <lineage>
        <taxon>Eukaryota</taxon>
        <taxon>Metazoa</taxon>
        <taxon>Ecdysozoa</taxon>
        <taxon>Nematoda</taxon>
        <taxon>Enoplea</taxon>
        <taxon>Dorylaimia</taxon>
        <taxon>Trichinellida</taxon>
        <taxon>Trichuridae</taxon>
        <taxon>Trichuris</taxon>
    </lineage>
</organism>
<dbReference type="WBParaSite" id="TMUE_1000003249.1">
    <property type="protein sequence ID" value="TMUE_1000003249.1"/>
    <property type="gene ID" value="WBGene00289581"/>
</dbReference>
<evidence type="ECO:0000313" key="2">
    <source>
        <dbReference type="Proteomes" id="UP000046395"/>
    </source>
</evidence>
<dbReference type="Proteomes" id="UP000046395">
    <property type="component" value="Unassembled WGS sequence"/>
</dbReference>
<dbReference type="Pfam" id="PF26215">
    <property type="entry name" value="HTH_animal"/>
    <property type="match status" value="1"/>
</dbReference>
<reference evidence="3" key="1">
    <citation type="submission" date="2019-12" db="UniProtKB">
        <authorList>
            <consortium name="WormBaseParasite"/>
        </authorList>
    </citation>
    <scope>IDENTIFICATION</scope>
</reference>
<dbReference type="AlphaFoldDB" id="A0A5S6Q7Q9"/>
<sequence length="162" mass="18472">MVDRALNICDPKFLRSELAYIERTLMFNGYPSRLIRSVIKEAFNPSTPSTPDTDDRRPTIILPHHAGVDKKIKLLWKQLGFRVDFGVDRGAGFLRPGQRRLSYDHCTIALAMSASELLPQASRTNVTIEQVNFLWQRISDICDLIQETAALIHAYSVESERK</sequence>
<name>A0A5S6Q7Q9_TRIMR</name>
<feature type="domain" description="Helix-turn-helix" evidence="1">
    <location>
        <begin position="1"/>
        <end position="40"/>
    </location>
</feature>